<evidence type="ECO:0000313" key="2">
    <source>
        <dbReference type="EMBL" id="KAK4148453.1"/>
    </source>
</evidence>
<organism evidence="2 3">
    <name type="scientific">Chaetomidium leptoderma</name>
    <dbReference type="NCBI Taxonomy" id="669021"/>
    <lineage>
        <taxon>Eukaryota</taxon>
        <taxon>Fungi</taxon>
        <taxon>Dikarya</taxon>
        <taxon>Ascomycota</taxon>
        <taxon>Pezizomycotina</taxon>
        <taxon>Sordariomycetes</taxon>
        <taxon>Sordariomycetidae</taxon>
        <taxon>Sordariales</taxon>
        <taxon>Chaetomiaceae</taxon>
        <taxon>Chaetomidium</taxon>
    </lineage>
</organism>
<dbReference type="Proteomes" id="UP001302745">
    <property type="component" value="Unassembled WGS sequence"/>
</dbReference>
<feature type="region of interest" description="Disordered" evidence="1">
    <location>
        <begin position="458"/>
        <end position="621"/>
    </location>
</feature>
<comment type="caution">
    <text evidence="2">The sequence shown here is derived from an EMBL/GenBank/DDBJ whole genome shotgun (WGS) entry which is preliminary data.</text>
</comment>
<feature type="region of interest" description="Disordered" evidence="1">
    <location>
        <begin position="1"/>
        <end position="49"/>
    </location>
</feature>
<gene>
    <name evidence="2" type="ORF">C8A00DRAFT_38977</name>
</gene>
<feature type="compositionally biased region" description="Basic and acidic residues" evidence="1">
    <location>
        <begin position="515"/>
        <end position="526"/>
    </location>
</feature>
<evidence type="ECO:0000313" key="3">
    <source>
        <dbReference type="Proteomes" id="UP001302745"/>
    </source>
</evidence>
<feature type="compositionally biased region" description="Low complexity" evidence="1">
    <location>
        <begin position="29"/>
        <end position="41"/>
    </location>
</feature>
<reference evidence="2" key="2">
    <citation type="submission" date="2023-05" db="EMBL/GenBank/DDBJ databases">
        <authorList>
            <consortium name="Lawrence Berkeley National Laboratory"/>
            <person name="Steindorff A."/>
            <person name="Hensen N."/>
            <person name="Bonometti L."/>
            <person name="Westerberg I."/>
            <person name="Brannstrom I.O."/>
            <person name="Guillou S."/>
            <person name="Cros-Aarteil S."/>
            <person name="Calhoun S."/>
            <person name="Haridas S."/>
            <person name="Kuo A."/>
            <person name="Mondo S."/>
            <person name="Pangilinan J."/>
            <person name="Riley R."/>
            <person name="Labutti K."/>
            <person name="Andreopoulos B."/>
            <person name="Lipzen A."/>
            <person name="Chen C."/>
            <person name="Yanf M."/>
            <person name="Daum C."/>
            <person name="Ng V."/>
            <person name="Clum A."/>
            <person name="Ohm R."/>
            <person name="Martin F."/>
            <person name="Silar P."/>
            <person name="Natvig D."/>
            <person name="Lalanne C."/>
            <person name="Gautier V."/>
            <person name="Ament-Velasquez S.L."/>
            <person name="Kruys A."/>
            <person name="Hutchinson M.I."/>
            <person name="Powell A.J."/>
            <person name="Barry K."/>
            <person name="Miller A.N."/>
            <person name="Grigoriev I.V."/>
            <person name="Debuchy R."/>
            <person name="Gladieux P."/>
            <person name="Thoren M.H."/>
            <person name="Johannesson H."/>
        </authorList>
    </citation>
    <scope>NUCLEOTIDE SEQUENCE</scope>
    <source>
        <strain evidence="2">CBS 538.74</strain>
    </source>
</reference>
<feature type="compositionally biased region" description="Basic residues" evidence="1">
    <location>
        <begin position="110"/>
        <end position="127"/>
    </location>
</feature>
<keyword evidence="3" id="KW-1185">Reference proteome</keyword>
<evidence type="ECO:0000256" key="1">
    <source>
        <dbReference type="SAM" id="MobiDB-lite"/>
    </source>
</evidence>
<proteinExistence type="predicted"/>
<feature type="compositionally biased region" description="Basic and acidic residues" evidence="1">
    <location>
        <begin position="1"/>
        <end position="10"/>
    </location>
</feature>
<name>A0AAN6VBL7_9PEZI</name>
<dbReference type="EMBL" id="MU857381">
    <property type="protein sequence ID" value="KAK4148453.1"/>
    <property type="molecule type" value="Genomic_DNA"/>
</dbReference>
<feature type="region of interest" description="Disordered" evidence="1">
    <location>
        <begin position="61"/>
        <end position="127"/>
    </location>
</feature>
<protein>
    <submittedName>
        <fullName evidence="2">Uncharacterized protein</fullName>
    </submittedName>
</protein>
<dbReference type="AlphaFoldDB" id="A0AAN6VBL7"/>
<sequence>MPRPRNRDIYDFPSDDESEEFDWEQGAAPGSPRSRGSQRPSGSHDRILQVQLPELSAAARLEYRRVQDQESSGEVDVDPVADGKDPDINDATEAGDNVSGQDSEPESAPRRGRTKGSKMPTRRRRQAVAKGLSNSLDRFVKDLPHTVQKTQQWMAENRPGLSGLAEVQTMLPRLPIDEEWTVRDQRLVEKRWRNNPRRGRMLDVRGNKDNLTMYKSCLRLMRCFPEDIISCLHDLEYDCSQNRVLANGHRSLIWSASFCRSLTALLVHPLWGGCVHLLVMAIQYTVVVDTNKHGHWTGVTPPAWEGFLRHLARLKKKHPDRKVSDIRKELRDSTWGLDEDPESVGRSPWDSLFETLEVLAEERHRNESEGGPASQWEYDGALLVHRRHLGQLERALNSTSHMGFPIFMSLELYNRGINGRRAVKDYPQERHLAALRDYAILREHERLYFFDRLETEANDFDGDDGQVGDDVEVPETQSREDPHTGHAGPSQGGNGAVPDDISEPPRSVVGRKRSRSSDPRSAEDTSAHPPKRRRLSIIEGTPSPGPRRAHHSPSLPDYSDLASSPVLPRLPSESPGHGDRVSDGFGTGETPGDPISGDGGELADPRLGKSPLPDVSGLDGC</sequence>
<feature type="compositionally biased region" description="Acidic residues" evidence="1">
    <location>
        <begin position="458"/>
        <end position="473"/>
    </location>
</feature>
<accession>A0AAN6VBL7</accession>
<reference evidence="2" key="1">
    <citation type="journal article" date="2023" name="Mol. Phylogenet. Evol.">
        <title>Genome-scale phylogeny and comparative genomics of the fungal order Sordariales.</title>
        <authorList>
            <person name="Hensen N."/>
            <person name="Bonometti L."/>
            <person name="Westerberg I."/>
            <person name="Brannstrom I.O."/>
            <person name="Guillou S."/>
            <person name="Cros-Aarteil S."/>
            <person name="Calhoun S."/>
            <person name="Haridas S."/>
            <person name="Kuo A."/>
            <person name="Mondo S."/>
            <person name="Pangilinan J."/>
            <person name="Riley R."/>
            <person name="LaButti K."/>
            <person name="Andreopoulos B."/>
            <person name="Lipzen A."/>
            <person name="Chen C."/>
            <person name="Yan M."/>
            <person name="Daum C."/>
            <person name="Ng V."/>
            <person name="Clum A."/>
            <person name="Steindorff A."/>
            <person name="Ohm R.A."/>
            <person name="Martin F."/>
            <person name="Silar P."/>
            <person name="Natvig D.O."/>
            <person name="Lalanne C."/>
            <person name="Gautier V."/>
            <person name="Ament-Velasquez S.L."/>
            <person name="Kruys A."/>
            <person name="Hutchinson M.I."/>
            <person name="Powell A.J."/>
            <person name="Barry K."/>
            <person name="Miller A.N."/>
            <person name="Grigoriev I.V."/>
            <person name="Debuchy R."/>
            <person name="Gladieux P."/>
            <person name="Hiltunen Thoren M."/>
            <person name="Johannesson H."/>
        </authorList>
    </citation>
    <scope>NUCLEOTIDE SEQUENCE</scope>
    <source>
        <strain evidence="2">CBS 538.74</strain>
    </source>
</reference>
<feature type="compositionally biased region" description="Acidic residues" evidence="1">
    <location>
        <begin position="13"/>
        <end position="23"/>
    </location>
</feature>